<evidence type="ECO:0000256" key="1">
    <source>
        <dbReference type="SAM" id="SignalP"/>
    </source>
</evidence>
<evidence type="ECO:0008006" key="4">
    <source>
        <dbReference type="Google" id="ProtNLM"/>
    </source>
</evidence>
<dbReference type="Proteomes" id="UP001141629">
    <property type="component" value="Unassembled WGS sequence"/>
</dbReference>
<reference evidence="2" key="2">
    <citation type="journal article" date="2022" name="BMC Genomics">
        <title>Comparative genome analysis of mycobacteria focusing on tRNA and non-coding RNA.</title>
        <authorList>
            <person name="Behra P.R.K."/>
            <person name="Pettersson B.M.F."/>
            <person name="Ramesh M."/>
            <person name="Das S."/>
            <person name="Dasgupta S."/>
            <person name="Kirsebom L.A."/>
        </authorList>
    </citation>
    <scope>NUCLEOTIDE SEQUENCE</scope>
    <source>
        <strain evidence="2">DSM 44838</strain>
    </source>
</reference>
<accession>A0A9X2Z715</accession>
<proteinExistence type="predicted"/>
<evidence type="ECO:0000313" key="2">
    <source>
        <dbReference type="EMBL" id="MCV7423481.1"/>
    </source>
</evidence>
<sequence>MARIRLLPMLIRTLAVSAGVVAATLAVCPSAATAAPVDYASLPVDPNVVTDSTAYRADPPVQDPDGKPGIEVVYNHRDGTRAITDIILVLPDEQAATVALDVSRGDVLADIPGASSRPIAVGQNGTLITGRATNGQDASVLIFTQGPAVAAVRFNGAAGDPVPLDLVTDYGKQQDTNILAALGT</sequence>
<dbReference type="EMBL" id="JACKVK010000012">
    <property type="protein sequence ID" value="MCV7423481.1"/>
    <property type="molecule type" value="Genomic_DNA"/>
</dbReference>
<keyword evidence="1" id="KW-0732">Signal</keyword>
<protein>
    <recommendedName>
        <fullName evidence="4">Copper(I)-binding protein</fullName>
    </recommendedName>
</protein>
<reference evidence="2" key="1">
    <citation type="submission" date="2020-07" db="EMBL/GenBank/DDBJ databases">
        <authorList>
            <person name="Pettersson B.M.F."/>
            <person name="Behra P.R.K."/>
            <person name="Ramesh M."/>
            <person name="Das S."/>
            <person name="Dasgupta S."/>
            <person name="Kirsebom L.A."/>
        </authorList>
    </citation>
    <scope>NUCLEOTIDE SEQUENCE</scope>
    <source>
        <strain evidence="2">DSM 44838</strain>
    </source>
</reference>
<feature type="signal peptide" evidence="1">
    <location>
        <begin position="1"/>
        <end position="34"/>
    </location>
</feature>
<comment type="caution">
    <text evidence="2">The sequence shown here is derived from an EMBL/GenBank/DDBJ whole genome shotgun (WGS) entry which is preliminary data.</text>
</comment>
<gene>
    <name evidence="2" type="ORF">H7K45_23275</name>
</gene>
<organism evidence="2 3">
    <name type="scientific">Mycobacterium yunnanensis</name>
    <dbReference type="NCBI Taxonomy" id="368477"/>
    <lineage>
        <taxon>Bacteria</taxon>
        <taxon>Bacillati</taxon>
        <taxon>Actinomycetota</taxon>
        <taxon>Actinomycetes</taxon>
        <taxon>Mycobacteriales</taxon>
        <taxon>Mycobacteriaceae</taxon>
        <taxon>Mycobacterium</taxon>
    </lineage>
</organism>
<name>A0A9X2Z715_9MYCO</name>
<dbReference type="AlphaFoldDB" id="A0A9X2Z715"/>
<evidence type="ECO:0000313" key="3">
    <source>
        <dbReference type="Proteomes" id="UP001141629"/>
    </source>
</evidence>
<feature type="chain" id="PRO_5040957469" description="Copper(I)-binding protein" evidence="1">
    <location>
        <begin position="35"/>
        <end position="184"/>
    </location>
</feature>
<keyword evidence="3" id="KW-1185">Reference proteome</keyword>